<geneLocation type="plasmid" evidence="2">
    <name>cai42_Plasmidc</name>
</geneLocation>
<keyword evidence="2" id="KW-1185">Reference proteome</keyword>
<protein>
    <submittedName>
        <fullName evidence="1">Uncharacterized protein</fullName>
    </submittedName>
</protein>
<dbReference type="AlphaFoldDB" id="A0A165SXJ4"/>
<organism evidence="1 2">
    <name type="scientific">Frigidibacter mobilis</name>
    <dbReference type="NCBI Taxonomy" id="1335048"/>
    <lineage>
        <taxon>Bacteria</taxon>
        <taxon>Pseudomonadati</taxon>
        <taxon>Pseudomonadota</taxon>
        <taxon>Alphaproteobacteria</taxon>
        <taxon>Rhodobacterales</taxon>
        <taxon>Paracoccaceae</taxon>
        <taxon>Frigidibacter</taxon>
    </lineage>
</organism>
<gene>
    <name evidence="1" type="ORF">AKL17_3p0013</name>
</gene>
<dbReference type="EMBL" id="CP012664">
    <property type="protein sequence ID" value="AMY72169.1"/>
    <property type="molecule type" value="Genomic_DNA"/>
</dbReference>
<accession>A0A165SXJ4</accession>
<sequence>MPQFAMLLLLVLLPREILSGGITPAGIDARGGAIRHAGGV</sequence>
<dbReference type="Proteomes" id="UP000076128">
    <property type="component" value="Plasmid pcai42C"/>
</dbReference>
<reference evidence="1 2" key="1">
    <citation type="submission" date="2015-09" db="EMBL/GenBank/DDBJ databases">
        <title>Complete genome sequence of Defluviimonas alba cai42t isolated from an oilfield in Xinjiang.</title>
        <authorList>
            <person name="Geng S."/>
            <person name="Pan X."/>
            <person name="Wu X."/>
        </authorList>
    </citation>
    <scope>NUCLEOTIDE SEQUENCE [LARGE SCALE GENOMIC DNA]</scope>
    <source>
        <strain evidence="2">cai42</strain>
        <plasmid evidence="2">cai42_Plasmidc</plasmid>
    </source>
</reference>
<evidence type="ECO:0000313" key="2">
    <source>
        <dbReference type="Proteomes" id="UP000076128"/>
    </source>
</evidence>
<dbReference type="KEGG" id="daa:AKL17_3p0013"/>
<keyword evidence="1" id="KW-0614">Plasmid</keyword>
<name>A0A165SXJ4_9RHOB</name>
<evidence type="ECO:0000313" key="1">
    <source>
        <dbReference type="EMBL" id="AMY72169.1"/>
    </source>
</evidence>
<proteinExistence type="predicted"/>